<reference evidence="1" key="1">
    <citation type="submission" date="2022-06" db="EMBL/GenBank/DDBJ databases">
        <title>Aeoliella straminimaris, a novel planctomycete from sediments.</title>
        <authorList>
            <person name="Vitorino I.R."/>
            <person name="Lage O.M."/>
        </authorList>
    </citation>
    <scope>NUCLEOTIDE SEQUENCE</scope>
    <source>
        <strain evidence="1">ICT_H6.2</strain>
    </source>
</reference>
<evidence type="ECO:0000313" key="1">
    <source>
        <dbReference type="EMBL" id="MCO6047137.1"/>
    </source>
</evidence>
<evidence type="ECO:0000313" key="2">
    <source>
        <dbReference type="Proteomes" id="UP001155241"/>
    </source>
</evidence>
<dbReference type="AlphaFoldDB" id="A0A9X2FFN4"/>
<accession>A0A9X2FFN4</accession>
<dbReference type="EMBL" id="JAMXLR010000089">
    <property type="protein sequence ID" value="MCO6047137.1"/>
    <property type="molecule type" value="Genomic_DNA"/>
</dbReference>
<gene>
    <name evidence="1" type="ORF">NG895_24835</name>
</gene>
<comment type="caution">
    <text evidence="1">The sequence shown here is derived from an EMBL/GenBank/DDBJ whole genome shotgun (WGS) entry which is preliminary data.</text>
</comment>
<proteinExistence type="predicted"/>
<protein>
    <submittedName>
        <fullName evidence="1">DUF4303 domain-containing protein</fullName>
    </submittedName>
</protein>
<sequence length="178" mass="19612">MDSVSDIDFSSLSQQVTQAAAAILAYCEQQSPDAKVVGLAFCPDEDVRSVYWVANTSEAVEEDPYSEFEFVDWPLSEDELGPMGSFDGDLGLTEIWDSVDSSGLDFEASFEVYQQVKAKCLEAIAEGLQRFRAASLQDQEDFALLVAIPDDDPSDTVHLVKQLNSEAVYQRYTEATGL</sequence>
<organism evidence="1 2">
    <name type="scientific">Aeoliella straminimaris</name>
    <dbReference type="NCBI Taxonomy" id="2954799"/>
    <lineage>
        <taxon>Bacteria</taxon>
        <taxon>Pseudomonadati</taxon>
        <taxon>Planctomycetota</taxon>
        <taxon>Planctomycetia</taxon>
        <taxon>Pirellulales</taxon>
        <taxon>Lacipirellulaceae</taxon>
        <taxon>Aeoliella</taxon>
    </lineage>
</organism>
<name>A0A9X2FFN4_9BACT</name>
<dbReference type="Proteomes" id="UP001155241">
    <property type="component" value="Unassembled WGS sequence"/>
</dbReference>
<keyword evidence="2" id="KW-1185">Reference proteome</keyword>
<dbReference type="RefSeq" id="WP_252855250.1">
    <property type="nucleotide sequence ID" value="NZ_JAMXLR010000089.1"/>
</dbReference>